<gene>
    <name evidence="2" type="ORF">BKA02_000869</name>
</gene>
<dbReference type="EMBL" id="JACCBH010000001">
    <property type="protein sequence ID" value="NYD53814.1"/>
    <property type="molecule type" value="Genomic_DNA"/>
</dbReference>
<dbReference type="GO" id="GO:0016747">
    <property type="term" value="F:acyltransferase activity, transferring groups other than amino-acyl groups"/>
    <property type="evidence" value="ECO:0007669"/>
    <property type="project" value="InterPro"/>
</dbReference>
<feature type="domain" description="N-acetyltransferase" evidence="1">
    <location>
        <begin position="31"/>
        <end position="177"/>
    </location>
</feature>
<evidence type="ECO:0000313" key="3">
    <source>
        <dbReference type="Proteomes" id="UP000552045"/>
    </source>
</evidence>
<organism evidence="2 3">
    <name type="scientific">Microbacterium pseudoresistens</name>
    <dbReference type="NCBI Taxonomy" id="640634"/>
    <lineage>
        <taxon>Bacteria</taxon>
        <taxon>Bacillati</taxon>
        <taxon>Actinomycetota</taxon>
        <taxon>Actinomycetes</taxon>
        <taxon>Micrococcales</taxon>
        <taxon>Microbacteriaceae</taxon>
        <taxon>Microbacterium</taxon>
    </lineage>
</organism>
<dbReference type="Proteomes" id="UP000552045">
    <property type="component" value="Unassembled WGS sequence"/>
</dbReference>
<dbReference type="CDD" id="cd04301">
    <property type="entry name" value="NAT_SF"/>
    <property type="match status" value="1"/>
</dbReference>
<reference evidence="2 3" key="1">
    <citation type="submission" date="2020-07" db="EMBL/GenBank/DDBJ databases">
        <title>Sequencing the genomes of 1000 actinobacteria strains.</title>
        <authorList>
            <person name="Klenk H.-P."/>
        </authorList>
    </citation>
    <scope>NUCLEOTIDE SEQUENCE [LARGE SCALE GENOMIC DNA]</scope>
    <source>
        <strain evidence="2 3">DSM 22185</strain>
    </source>
</reference>
<sequence>MTATLARPTMDLFDSWAAAVAEFGGGHIDGAGLNDDAAADRATCADLVARAALYADRAATLPDDRVPCDFFWILDDGEVAGFIAFRLELNDFLRRVGGHIGYSVRASRRRRGLASTALGLVLDRARAEGFERVMLTCDDDNIGSARTIEGAGGVLQDVIDAKDAGHPRLRRYWIPLG</sequence>
<dbReference type="PANTHER" id="PTHR39173:SF1">
    <property type="entry name" value="ACETYLTRANSFERASE"/>
    <property type="match status" value="1"/>
</dbReference>
<dbReference type="PANTHER" id="PTHR39173">
    <property type="entry name" value="ACETYLTRANSFERASE"/>
    <property type="match status" value="1"/>
</dbReference>
<dbReference type="PROSITE" id="PS51186">
    <property type="entry name" value="GNAT"/>
    <property type="match status" value="1"/>
</dbReference>
<protein>
    <submittedName>
        <fullName evidence="2">Putative acetyltransferase</fullName>
    </submittedName>
</protein>
<dbReference type="SUPFAM" id="SSF55729">
    <property type="entry name" value="Acyl-CoA N-acyltransferases (Nat)"/>
    <property type="match status" value="1"/>
</dbReference>
<evidence type="ECO:0000259" key="1">
    <source>
        <dbReference type="PROSITE" id="PS51186"/>
    </source>
</evidence>
<proteinExistence type="predicted"/>
<comment type="caution">
    <text evidence="2">The sequence shown here is derived from an EMBL/GenBank/DDBJ whole genome shotgun (WGS) entry which is preliminary data.</text>
</comment>
<keyword evidence="2" id="KW-0808">Transferase</keyword>
<dbReference type="Pfam" id="PF00583">
    <property type="entry name" value="Acetyltransf_1"/>
    <property type="match status" value="1"/>
</dbReference>
<accession>A0A7Y9JNL0</accession>
<keyword evidence="3" id="KW-1185">Reference proteome</keyword>
<dbReference type="InterPro" id="IPR016181">
    <property type="entry name" value="Acyl_CoA_acyltransferase"/>
</dbReference>
<name>A0A7Y9JNL0_9MICO</name>
<dbReference type="InterPro" id="IPR000182">
    <property type="entry name" value="GNAT_dom"/>
</dbReference>
<dbReference type="RefSeq" id="WP_179431649.1">
    <property type="nucleotide sequence ID" value="NZ_BAABLC010000007.1"/>
</dbReference>
<dbReference type="Gene3D" id="3.40.630.30">
    <property type="match status" value="1"/>
</dbReference>
<dbReference type="AlphaFoldDB" id="A0A7Y9JNL0"/>
<evidence type="ECO:0000313" key="2">
    <source>
        <dbReference type="EMBL" id="NYD53814.1"/>
    </source>
</evidence>